<dbReference type="InParanoid" id="J4HWT5"/>
<dbReference type="GeneID" id="24097733"/>
<dbReference type="EMBL" id="HE797094">
    <property type="protein sequence ID" value="CCM02822.1"/>
    <property type="molecule type" value="Genomic_DNA"/>
</dbReference>
<dbReference type="RefSeq" id="XP_012182105.1">
    <property type="nucleotide sequence ID" value="XM_012326715.1"/>
</dbReference>
<evidence type="ECO:0000256" key="1">
    <source>
        <dbReference type="SAM" id="MobiDB-lite"/>
    </source>
</evidence>
<gene>
    <name evidence="2" type="ORF">FIBRA_04934</name>
</gene>
<dbReference type="STRING" id="599839.J4HWT5"/>
<evidence type="ECO:0000313" key="3">
    <source>
        <dbReference type="Proteomes" id="UP000006352"/>
    </source>
</evidence>
<feature type="region of interest" description="Disordered" evidence="1">
    <location>
        <begin position="318"/>
        <end position="339"/>
    </location>
</feature>
<dbReference type="AlphaFoldDB" id="J4HWT5"/>
<organism evidence="2 3">
    <name type="scientific">Fibroporia radiculosa</name>
    <dbReference type="NCBI Taxonomy" id="599839"/>
    <lineage>
        <taxon>Eukaryota</taxon>
        <taxon>Fungi</taxon>
        <taxon>Dikarya</taxon>
        <taxon>Basidiomycota</taxon>
        <taxon>Agaricomycotina</taxon>
        <taxon>Agaricomycetes</taxon>
        <taxon>Polyporales</taxon>
        <taxon>Fibroporiaceae</taxon>
        <taxon>Fibroporia</taxon>
    </lineage>
</organism>
<name>J4HWT5_9APHY</name>
<protein>
    <submittedName>
        <fullName evidence="2">Uncharacterized protein</fullName>
    </submittedName>
</protein>
<evidence type="ECO:0000313" key="2">
    <source>
        <dbReference type="EMBL" id="CCM02822.1"/>
    </source>
</evidence>
<dbReference type="HOGENOM" id="CLU_051054_0_0_1"/>
<keyword evidence="3" id="KW-1185">Reference proteome</keyword>
<accession>J4HWT5</accession>
<dbReference type="Proteomes" id="UP000006352">
    <property type="component" value="Unassembled WGS sequence"/>
</dbReference>
<reference evidence="2 3" key="1">
    <citation type="journal article" date="2012" name="Appl. Environ. Microbiol.">
        <title>Short-read sequencing for genomic analysis of the brown rot fungus Fibroporia radiculosa.</title>
        <authorList>
            <person name="Tang J.D."/>
            <person name="Perkins A.D."/>
            <person name="Sonstegard T.S."/>
            <person name="Schroeder S.G."/>
            <person name="Burgess S.C."/>
            <person name="Diehl S.V."/>
        </authorList>
    </citation>
    <scope>NUCLEOTIDE SEQUENCE [LARGE SCALE GENOMIC DNA]</scope>
    <source>
        <strain evidence="2 3">TFFH 294</strain>
    </source>
</reference>
<dbReference type="OrthoDB" id="613763at2759"/>
<sequence>MSLSSLPIELLDAICEPLASNPATLATLALTCTTFNACATRQLYRTLSVSAYARTLPIVQTLARRPDLAALVHSFALTLDDADFAFRPFYVLLRSALGHMSHLVSLELLVDSNASWVLSSPSAQFQLSQLEQFTCSFPLDMHVSAFLGRTPALRSLQISEPALPSCQNLPDTHIPLLESYTGPASLLPLLASRPVSTIYLSGDLRLEDIPQPSGAPNAREIELNLYPYPAPKNSDSDGGIKRREQVQVFSAITSETPAPLLEALALAYPGLVCLRVMTTSAFWDAPDMTLYTRIAATLASLSALTVFELSGMHWEARPKAPTSPSGFGVGPEEKEWISPPVTPRAVEGNEGHEFTMENQSPELGLGDAFYDWLD</sequence>
<proteinExistence type="predicted"/>